<evidence type="ECO:0000313" key="4">
    <source>
        <dbReference type="Proteomes" id="UP000008809"/>
    </source>
</evidence>
<dbReference type="HOGENOM" id="CLU_020336_13_2_5"/>
<accession>Q2J2X3</accession>
<dbReference type="PRINTS" id="PR00412">
    <property type="entry name" value="EPOXHYDRLASE"/>
</dbReference>
<dbReference type="ESTHER" id="rhop2-q2j2x3">
    <property type="family name" value="Mg-chelatase_BchO"/>
</dbReference>
<dbReference type="PANTHER" id="PTHR43689:SF8">
    <property type="entry name" value="ALPHA_BETA-HYDROLASES SUPERFAMILY PROTEIN"/>
    <property type="match status" value="1"/>
</dbReference>
<dbReference type="STRING" id="316058.RPB_0476"/>
<protein>
    <submittedName>
        <fullName evidence="3">Alpha/beta hydrolase</fullName>
    </submittedName>
</protein>
<feature type="region of interest" description="Disordered" evidence="1">
    <location>
        <begin position="16"/>
        <end position="37"/>
    </location>
</feature>
<dbReference type="InterPro" id="IPR029058">
    <property type="entry name" value="AB_hydrolase_fold"/>
</dbReference>
<dbReference type="KEGG" id="rpb:RPB_0476"/>
<dbReference type="NCBIfam" id="TIGR03056">
    <property type="entry name" value="bchO_mg_che_rel"/>
    <property type="match status" value="1"/>
</dbReference>
<evidence type="ECO:0000313" key="3">
    <source>
        <dbReference type="EMBL" id="ABD05187.1"/>
    </source>
</evidence>
<reference evidence="3 4" key="1">
    <citation type="submission" date="2006-01" db="EMBL/GenBank/DDBJ databases">
        <title>Complete sequence of Rhodopseudomonas palustris HaA2.</title>
        <authorList>
            <consortium name="US DOE Joint Genome Institute"/>
            <person name="Copeland A."/>
            <person name="Lucas S."/>
            <person name="Lapidus A."/>
            <person name="Barry K."/>
            <person name="Detter J.C."/>
            <person name="Glavina T."/>
            <person name="Hammon N."/>
            <person name="Israni S."/>
            <person name="Pitluck S."/>
            <person name="Chain P."/>
            <person name="Malfatti S."/>
            <person name="Shin M."/>
            <person name="Vergez L."/>
            <person name="Schmutz J."/>
            <person name="Larimer F."/>
            <person name="Land M."/>
            <person name="Hauser L."/>
            <person name="Pelletier D.A."/>
            <person name="Kyrpides N."/>
            <person name="Anderson I."/>
            <person name="Oda Y."/>
            <person name="Harwood C.S."/>
            <person name="Richardson P."/>
        </authorList>
    </citation>
    <scope>NUCLEOTIDE SEQUENCE [LARGE SCALE GENOMIC DNA]</scope>
    <source>
        <strain evidence="3 4">HaA2</strain>
    </source>
</reference>
<keyword evidence="3" id="KW-0378">Hydrolase</keyword>
<organism evidence="3 4">
    <name type="scientific">Rhodopseudomonas palustris (strain HaA2)</name>
    <dbReference type="NCBI Taxonomy" id="316058"/>
    <lineage>
        <taxon>Bacteria</taxon>
        <taxon>Pseudomonadati</taxon>
        <taxon>Pseudomonadota</taxon>
        <taxon>Alphaproteobacteria</taxon>
        <taxon>Hyphomicrobiales</taxon>
        <taxon>Nitrobacteraceae</taxon>
        <taxon>Rhodopseudomonas</taxon>
    </lineage>
</organism>
<proteinExistence type="predicted"/>
<dbReference type="eggNOG" id="COG2267">
    <property type="taxonomic scope" value="Bacteria"/>
</dbReference>
<dbReference type="GO" id="GO:0016787">
    <property type="term" value="F:hydrolase activity"/>
    <property type="evidence" value="ECO:0007669"/>
    <property type="project" value="UniProtKB-KW"/>
</dbReference>
<dbReference type="Gene3D" id="3.40.50.1820">
    <property type="entry name" value="alpha/beta hydrolase"/>
    <property type="match status" value="1"/>
</dbReference>
<evidence type="ECO:0000256" key="1">
    <source>
        <dbReference type="SAM" id="MobiDB-lite"/>
    </source>
</evidence>
<dbReference type="PANTHER" id="PTHR43689">
    <property type="entry name" value="HYDROLASE"/>
    <property type="match status" value="1"/>
</dbReference>
<evidence type="ECO:0000259" key="2">
    <source>
        <dbReference type="Pfam" id="PF12697"/>
    </source>
</evidence>
<sequence>MRRRWCHRRNNENNAMMRALNDNAPPPRSPLAKPRWDIEGRDWPNRDASRFVHAAGLRWHVQESGRGPVLLLIHGTSAATHSWRRLAPLLAEPFTVVAPDLPGHGFTETPAAARMTLDAMAQDLATLLRGLDHAPAVVAGHSAGAALLARMCLDGSIAPAGLVALNGALLPIGGAAGRVMLPLARLLASSALVPRLLARFAGNPGMVERMLADTGSSIEPEGIDYYRRLVRSPGHVAAALRMMASWRLERTAQQLPQLATRLLLIAGSNDKTIAASNSARVQRMVPGAGIAVMPGLGHLAHEERPHDVRDIMVEFARDAGLLPRSLAAAE</sequence>
<keyword evidence="4" id="KW-1185">Reference proteome</keyword>
<dbReference type="PRINTS" id="PR00111">
    <property type="entry name" value="ABHYDROLASE"/>
</dbReference>
<dbReference type="AlphaFoldDB" id="Q2J2X3"/>
<gene>
    <name evidence="3" type="ordered locus">RPB_0476</name>
</gene>
<dbReference type="Proteomes" id="UP000008809">
    <property type="component" value="Chromosome"/>
</dbReference>
<dbReference type="InterPro" id="IPR000073">
    <property type="entry name" value="AB_hydrolase_1"/>
</dbReference>
<feature type="domain" description="AB hydrolase-1" evidence="2">
    <location>
        <begin position="70"/>
        <end position="310"/>
    </location>
</feature>
<dbReference type="Pfam" id="PF12697">
    <property type="entry name" value="Abhydrolase_6"/>
    <property type="match status" value="1"/>
</dbReference>
<dbReference type="InterPro" id="IPR017497">
    <property type="entry name" value="BchO"/>
</dbReference>
<dbReference type="InterPro" id="IPR000639">
    <property type="entry name" value="Epox_hydrolase-like"/>
</dbReference>
<dbReference type="SUPFAM" id="SSF53474">
    <property type="entry name" value="alpha/beta-Hydrolases"/>
    <property type="match status" value="1"/>
</dbReference>
<dbReference type="EMBL" id="CP000250">
    <property type="protein sequence ID" value="ABD05187.1"/>
    <property type="molecule type" value="Genomic_DNA"/>
</dbReference>
<name>Q2J2X3_RHOP2</name>